<protein>
    <recommendedName>
        <fullName evidence="11">AI-2E family transporter</fullName>
    </recommendedName>
</protein>
<dbReference type="Pfam" id="PF01594">
    <property type="entry name" value="AI-2E_transport"/>
    <property type="match status" value="1"/>
</dbReference>
<keyword evidence="7 9" id="KW-0472">Membrane</keyword>
<feature type="transmembrane region" description="Helical" evidence="9">
    <location>
        <begin position="29"/>
        <end position="48"/>
    </location>
</feature>
<comment type="similarity">
    <text evidence="2">Belongs to the autoinducer-2 exporter (AI-2E) (TC 2.A.86) family.</text>
</comment>
<feature type="transmembrane region" description="Helical" evidence="9">
    <location>
        <begin position="310"/>
        <end position="336"/>
    </location>
</feature>
<feature type="transmembrane region" description="Helical" evidence="9">
    <location>
        <begin position="81"/>
        <end position="102"/>
    </location>
</feature>
<evidence type="ECO:0000256" key="8">
    <source>
        <dbReference type="SAM" id="Coils"/>
    </source>
</evidence>
<keyword evidence="6 9" id="KW-1133">Transmembrane helix</keyword>
<feature type="transmembrane region" description="Helical" evidence="9">
    <location>
        <begin position="163"/>
        <end position="183"/>
    </location>
</feature>
<evidence type="ECO:0000256" key="5">
    <source>
        <dbReference type="ARBA" id="ARBA00022692"/>
    </source>
</evidence>
<feature type="coiled-coil region" evidence="8">
    <location>
        <begin position="105"/>
        <end position="132"/>
    </location>
</feature>
<dbReference type="EMBL" id="HBFA01024866">
    <property type="protein sequence ID" value="CAD8675316.1"/>
    <property type="molecule type" value="Transcribed_RNA"/>
</dbReference>
<keyword evidence="8" id="KW-0175">Coiled coil</keyword>
<feature type="transmembrane region" description="Helical" evidence="9">
    <location>
        <begin position="54"/>
        <end position="72"/>
    </location>
</feature>
<keyword evidence="4" id="KW-1003">Cell membrane</keyword>
<gene>
    <name evidence="10" type="ORF">POBO1169_LOCUS12637</name>
</gene>
<keyword evidence="5 9" id="KW-0812">Transmembrane</keyword>
<keyword evidence="3" id="KW-0813">Transport</keyword>
<reference evidence="10" key="1">
    <citation type="submission" date="2021-01" db="EMBL/GenBank/DDBJ databases">
        <authorList>
            <person name="Corre E."/>
            <person name="Pelletier E."/>
            <person name="Niang G."/>
            <person name="Scheremetjew M."/>
            <person name="Finn R."/>
            <person name="Kale V."/>
            <person name="Holt S."/>
            <person name="Cochrane G."/>
            <person name="Meng A."/>
            <person name="Brown T."/>
            <person name="Cohen L."/>
        </authorList>
    </citation>
    <scope>NUCLEOTIDE SEQUENCE</scope>
    <source>
        <strain evidence="10">CCMP722</strain>
    </source>
</reference>
<accession>A0A7S0REL5</accession>
<comment type="subcellular location">
    <subcellularLocation>
        <location evidence="1">Cell membrane</location>
        <topology evidence="1">Multi-pass membrane protein</topology>
    </subcellularLocation>
</comment>
<dbReference type="PANTHER" id="PTHR21716">
    <property type="entry name" value="TRANSMEMBRANE PROTEIN"/>
    <property type="match status" value="1"/>
</dbReference>
<organism evidence="10">
    <name type="scientific">Pyramimonas obovata</name>
    <dbReference type="NCBI Taxonomy" id="1411642"/>
    <lineage>
        <taxon>Eukaryota</taxon>
        <taxon>Viridiplantae</taxon>
        <taxon>Chlorophyta</taxon>
        <taxon>Pyramimonadophyceae</taxon>
        <taxon>Pyramimonadales</taxon>
        <taxon>Pyramimonadaceae</taxon>
        <taxon>Pyramimonas</taxon>
        <taxon>Pyramimonas incertae sedis</taxon>
    </lineage>
</organism>
<proteinExistence type="inferred from homology"/>
<evidence type="ECO:0000256" key="6">
    <source>
        <dbReference type="ARBA" id="ARBA00022989"/>
    </source>
</evidence>
<dbReference type="AlphaFoldDB" id="A0A7S0REL5"/>
<dbReference type="GO" id="GO:0005886">
    <property type="term" value="C:plasma membrane"/>
    <property type="evidence" value="ECO:0007669"/>
    <property type="project" value="UniProtKB-SubCell"/>
</dbReference>
<evidence type="ECO:0000256" key="1">
    <source>
        <dbReference type="ARBA" id="ARBA00004651"/>
    </source>
</evidence>
<name>A0A7S0REL5_9CHLO</name>
<evidence type="ECO:0000256" key="2">
    <source>
        <dbReference type="ARBA" id="ARBA00009773"/>
    </source>
</evidence>
<dbReference type="InterPro" id="IPR002549">
    <property type="entry name" value="AI-2E-like"/>
</dbReference>
<evidence type="ECO:0000313" key="10">
    <source>
        <dbReference type="EMBL" id="CAD8675316.1"/>
    </source>
</evidence>
<evidence type="ECO:0008006" key="11">
    <source>
        <dbReference type="Google" id="ProtNLM"/>
    </source>
</evidence>
<sequence>MSTPRAMGKLGVAVEPLLKGRLEEEKIKLYCLVSVNLVVIAVALHWLGPVMVPLILAFMLSYVLSPLVDVAVHRLRAPQELAVLIALLISVGIIAVFAFIMISSVKELVSDMEHYEKRLKKLGEEASKLLDQHGADLFTTQLELAELPLGAIAHQLRVLMSNAAGLLELLFLVLVFVVYLLLARRPGQGPRKGMAGRIEGRIKNYLSVKMMLSIIVGATCSLVLWLLDIHLSLLFGSLHFVLNFIPNVGAIIATLLPVPLLLISPNVGVMQILLAVVLPTTIHVIVGHGIEPKVMGDSLELHPITVMLCLIFWGMLWGIPGMLLAAPITAGFKIFFESLDTTRPLSRLLAGSIDDFVAEDDSHSSDVDPEFGQKASFL</sequence>
<evidence type="ECO:0000256" key="9">
    <source>
        <dbReference type="SAM" id="Phobius"/>
    </source>
</evidence>
<dbReference type="GO" id="GO:0055085">
    <property type="term" value="P:transmembrane transport"/>
    <property type="evidence" value="ECO:0007669"/>
    <property type="project" value="TreeGrafter"/>
</dbReference>
<evidence type="ECO:0000256" key="7">
    <source>
        <dbReference type="ARBA" id="ARBA00023136"/>
    </source>
</evidence>
<feature type="transmembrane region" description="Helical" evidence="9">
    <location>
        <begin position="204"/>
        <end position="227"/>
    </location>
</feature>
<evidence type="ECO:0000256" key="4">
    <source>
        <dbReference type="ARBA" id="ARBA00022475"/>
    </source>
</evidence>
<evidence type="ECO:0000256" key="3">
    <source>
        <dbReference type="ARBA" id="ARBA00022448"/>
    </source>
</evidence>
<dbReference type="PANTHER" id="PTHR21716:SF53">
    <property type="entry name" value="PERMEASE PERM-RELATED"/>
    <property type="match status" value="1"/>
</dbReference>
<feature type="transmembrane region" description="Helical" evidence="9">
    <location>
        <begin position="268"/>
        <end position="290"/>
    </location>
</feature>
<feature type="transmembrane region" description="Helical" evidence="9">
    <location>
        <begin position="233"/>
        <end position="256"/>
    </location>
</feature>